<evidence type="ECO:0000256" key="1">
    <source>
        <dbReference type="ARBA" id="ARBA00023186"/>
    </source>
</evidence>
<evidence type="ECO:0000313" key="4">
    <source>
        <dbReference type="Proteomes" id="UP000515512"/>
    </source>
</evidence>
<dbReference type="GO" id="GO:0005737">
    <property type="term" value="C:cytoplasm"/>
    <property type="evidence" value="ECO:0007669"/>
    <property type="project" value="TreeGrafter"/>
</dbReference>
<dbReference type="Pfam" id="PF01556">
    <property type="entry name" value="DnaJ_C"/>
    <property type="match status" value="1"/>
</dbReference>
<keyword evidence="1" id="KW-0143">Chaperone</keyword>
<dbReference type="Pfam" id="PF00226">
    <property type="entry name" value="DnaJ"/>
    <property type="match status" value="1"/>
</dbReference>
<dbReference type="InterPro" id="IPR001623">
    <property type="entry name" value="DnaJ_domain"/>
</dbReference>
<dbReference type="PRINTS" id="PR00625">
    <property type="entry name" value="JDOMAIN"/>
</dbReference>
<dbReference type="SUPFAM" id="SSF46565">
    <property type="entry name" value="Chaperone J-domain"/>
    <property type="match status" value="1"/>
</dbReference>
<name>A0A7D6VF36_9NOCA</name>
<accession>A0A7D6VF36</accession>
<protein>
    <submittedName>
        <fullName evidence="3">DnaJ domain-containing protein</fullName>
    </submittedName>
</protein>
<dbReference type="KEGG" id="nhu:H0264_16020"/>
<evidence type="ECO:0000313" key="3">
    <source>
        <dbReference type="EMBL" id="QLY33533.1"/>
    </source>
</evidence>
<dbReference type="CDD" id="cd10747">
    <property type="entry name" value="DnaJ_C"/>
    <property type="match status" value="1"/>
</dbReference>
<organism evidence="3 4">
    <name type="scientific">Nocardia huaxiensis</name>
    <dbReference type="NCBI Taxonomy" id="2755382"/>
    <lineage>
        <taxon>Bacteria</taxon>
        <taxon>Bacillati</taxon>
        <taxon>Actinomycetota</taxon>
        <taxon>Actinomycetes</taxon>
        <taxon>Mycobacteriales</taxon>
        <taxon>Nocardiaceae</taxon>
        <taxon>Nocardia</taxon>
    </lineage>
</organism>
<evidence type="ECO:0000259" key="2">
    <source>
        <dbReference type="PROSITE" id="PS50076"/>
    </source>
</evidence>
<dbReference type="EMBL" id="CP059399">
    <property type="protein sequence ID" value="QLY33533.1"/>
    <property type="molecule type" value="Genomic_DNA"/>
</dbReference>
<dbReference type="PANTHER" id="PTHR43096:SF52">
    <property type="entry name" value="DNAJ HOMOLOG 1, MITOCHONDRIAL-RELATED"/>
    <property type="match status" value="1"/>
</dbReference>
<dbReference type="SUPFAM" id="SSF49493">
    <property type="entry name" value="HSP40/DnaJ peptide-binding domain"/>
    <property type="match status" value="2"/>
</dbReference>
<keyword evidence="4" id="KW-1185">Reference proteome</keyword>
<dbReference type="AlphaFoldDB" id="A0A7D6VF36"/>
<reference evidence="3 4" key="1">
    <citation type="submission" date="2020-07" db="EMBL/GenBank/DDBJ databases">
        <authorList>
            <person name="Zhuang K."/>
            <person name="Ran Y."/>
        </authorList>
    </citation>
    <scope>NUCLEOTIDE SEQUENCE [LARGE SCALE GENOMIC DNA]</scope>
    <source>
        <strain evidence="3 4">WCH-YHL-001</strain>
    </source>
</reference>
<dbReference type="PROSITE" id="PS50076">
    <property type="entry name" value="DNAJ_2"/>
    <property type="match status" value="1"/>
</dbReference>
<dbReference type="InterPro" id="IPR036869">
    <property type="entry name" value="J_dom_sf"/>
</dbReference>
<dbReference type="GO" id="GO:0051082">
    <property type="term" value="F:unfolded protein binding"/>
    <property type="evidence" value="ECO:0007669"/>
    <property type="project" value="InterPro"/>
</dbReference>
<dbReference type="Proteomes" id="UP000515512">
    <property type="component" value="Chromosome"/>
</dbReference>
<dbReference type="InterPro" id="IPR002939">
    <property type="entry name" value="DnaJ_C"/>
</dbReference>
<dbReference type="SMART" id="SM00271">
    <property type="entry name" value="DnaJ"/>
    <property type="match status" value="1"/>
</dbReference>
<dbReference type="Gene3D" id="2.60.260.20">
    <property type="entry name" value="Urease metallochaperone UreE, N-terminal domain"/>
    <property type="match status" value="2"/>
</dbReference>
<dbReference type="FunFam" id="2.60.260.20:FF:000013">
    <property type="entry name" value="DnaJ subfamily B member 11"/>
    <property type="match status" value="1"/>
</dbReference>
<sequence>MAERDYYTALGVSRDANQDEIQRAYRTLARRLHPDVSTDPEAEERFKEVVEAHRVLSNPRLRERYDGRQEPPGERVWVGSDSGSPFGSGFDLADLIGTFLGAHAKPEPARGADQEAELELTVEEAFRGGPRPVTLPAGAQWRRLRVAIPPGVVDGQRIRLSGRGAAGEGDGPAGDLFLVIRLMPHQRYRLDGRDITVDLPLTPWEAALGGSVSLETPGGTVTLTVPPGTSSGRRLRVRGRGFPNPQGDPGDLYAEARILVPDHLSDTERRLFTELAAASDFNPRAPLS</sequence>
<proteinExistence type="predicted"/>
<dbReference type="RefSeq" id="WP_181584697.1">
    <property type="nucleotide sequence ID" value="NZ_CP059399.1"/>
</dbReference>
<dbReference type="Gene3D" id="1.10.287.110">
    <property type="entry name" value="DnaJ domain"/>
    <property type="match status" value="1"/>
</dbReference>
<dbReference type="CDD" id="cd06257">
    <property type="entry name" value="DnaJ"/>
    <property type="match status" value="1"/>
</dbReference>
<feature type="domain" description="J" evidence="2">
    <location>
        <begin position="5"/>
        <end position="69"/>
    </location>
</feature>
<dbReference type="PANTHER" id="PTHR43096">
    <property type="entry name" value="DNAJ HOMOLOG 1, MITOCHONDRIAL-RELATED"/>
    <property type="match status" value="1"/>
</dbReference>
<gene>
    <name evidence="3" type="ORF">H0264_16020</name>
</gene>
<dbReference type="GO" id="GO:0042026">
    <property type="term" value="P:protein refolding"/>
    <property type="evidence" value="ECO:0007669"/>
    <property type="project" value="TreeGrafter"/>
</dbReference>
<dbReference type="InterPro" id="IPR008971">
    <property type="entry name" value="HSP40/DnaJ_pept-bd"/>
</dbReference>